<feature type="compositionally biased region" description="Polar residues" evidence="3">
    <location>
        <begin position="1864"/>
        <end position="1875"/>
    </location>
</feature>
<feature type="compositionally biased region" description="Basic and acidic residues" evidence="3">
    <location>
        <begin position="1018"/>
        <end position="1027"/>
    </location>
</feature>
<evidence type="ECO:0008006" key="8">
    <source>
        <dbReference type="Google" id="ProtNLM"/>
    </source>
</evidence>
<feature type="domain" description="PX" evidence="5">
    <location>
        <begin position="1305"/>
        <end position="1424"/>
    </location>
</feature>
<feature type="region of interest" description="Disordered" evidence="3">
    <location>
        <begin position="948"/>
        <end position="1106"/>
    </location>
</feature>
<dbReference type="PROSITE" id="PS50195">
    <property type="entry name" value="PX"/>
    <property type="match status" value="1"/>
</dbReference>
<name>A0A5A8EBW4_CAFRO</name>
<dbReference type="Proteomes" id="UP000322899">
    <property type="component" value="Unassembled WGS sequence"/>
</dbReference>
<comment type="caution">
    <text evidence="6">The sequence shown here is derived from an EMBL/GenBank/DDBJ whole genome shotgun (WGS) entry which is preliminary data.</text>
</comment>
<feature type="compositionally biased region" description="Low complexity" evidence="3">
    <location>
        <begin position="387"/>
        <end position="396"/>
    </location>
</feature>
<dbReference type="Pfam" id="PF25809">
    <property type="entry name" value="STEEP1"/>
    <property type="match status" value="1"/>
</dbReference>
<evidence type="ECO:0000256" key="3">
    <source>
        <dbReference type="SAM" id="MobiDB-lite"/>
    </source>
</evidence>
<feature type="compositionally biased region" description="Low complexity" evidence="3">
    <location>
        <begin position="708"/>
        <end position="724"/>
    </location>
</feature>
<gene>
    <name evidence="6" type="ORF">FNF27_03807</name>
</gene>
<feature type="compositionally biased region" description="Basic residues" evidence="3">
    <location>
        <begin position="227"/>
        <end position="236"/>
    </location>
</feature>
<sequence>MAEFEALYRRLVAFASLYDGRSAAAQLSDKAASEGVQAVLEDDMGEASAASGESEAQLLSPVAAPSRSKTRLVLSAGSIPKHPRPIEPAVDTLALEDAVAMLASYDEVSAAIAKQVATANDVASRARRVAGAAAAAAGQSRATSFASPASAPGAPSASRSGAAAPSGWLGLRMAAMFGRKAAQPRASSGAAGALRHTEGGDEGASSSTSSAESSSSESDEEGVAGARNRHRRRRAPRTAAAPPDATETSLAPMAARLHAPSVRWSADGAAPMAELATAEGLAESALPETAAEVGGGIDREVAAASEASRSLFSAGDARTLTSAGPVGGLPSWRARVLWRCSEGSSWERRVRLLAYDSSAIAVGAMAAAAWIKGPGSPHQGRGRPGRPARAAASLAPGTGGPGEDLVPATFPLTAPVAAVLDLALPPPPTVLAEDRHARAIMGARRAKRIAQQVARVVRASAGLLLPTGGPAARAAMISEAEAATAALRHVRRPGCRARNSDSVSLLAVARDAVVSPTGAGSLPVADSSCGVAIRGDASARFSLFGRARVVLESVSVVLPELEAEGGAGSRPHGVRFAGAGGFGSRGDFDGSALAGDGARLRPPGQISLRVWGTGFGSAAVESAPAAGASLSAKAMADVRRSTQADDLERRVSVRKEAIGGISAAGRSRSATARAALHLRRASVSARLRSSVAGQPHPGASSGDWPADGASPQASSPTAASQAGSETCATPFVGIDGENNSGLRATASGAAGPRLAHALHSLSDAGQGGSVVSSAAALALHGDQDGTAPPGVRASHPLGWQQWGGDDATADADAVSRKAGTGTLFEWLGGALPALPSAVGDARFLEGMSIRIEALAKDWPSGGAVESLPVGRSEHGVTVVGAGVVALDGCLQHGFAQPAPGVASLPDSLEAGAARAAASLASDGTGRSGARLDAAGRVQAHRALATLRQQVRTGTVPPHLTAGLTTRAGDDSSLESDAESGTEGSVWAEDDGSVSAGFAAGGQKSGRHSTGDASSEAVVRQHDGDQRDGSTGGSAFAGGSEGGEPASGAGDGPPTRTEPASGAGGSAWDDTGAGSAGGEAGDGDEDAEFAEDEEEDEDELAAGSGSVGVKRAAAATALSCARPEATGGIRGGKPGKTFSVPLWRAGRLVGWVSGRVRIVVDEAPVTRAARAAVVAAAAAREAAVHVGRGSRLFNALELVNNPGAAAAMAQLAEDATSPPANPEQGSAGLTTAARRSGMAVALELVREAVASSQGGAGGARAGGARAGGAASLGAALSRESLQRAFTASLQTLVPLTSPYMGRGLVHSLAVAVPSSSRRRDAQKHYTVYSVRIGLGRLQWRRSHRFSAFDELDQRVRAEVARLPGCPVGDLPPSLQRQRLSSSTVPGFVERRRASLERYLRALVRCPAAWAGRALLAFLDSPGQHLRTALLTIRVWHAARAGVRRLPGPSDADEPGGRVRGSHEGALLLRLAGADAAEERAAAEAAAVVASQEAQEAARAEAVAKALSDARRQTLLWSMRSFASTPDSSSEDRSDSGSFDRSGAGPGRRDSFSGRSWATEDAEEADGAPAGLEHEQQQEWDSGSSMHSADLEGYEPVAAQPRAKPWEAWTSGVGLAGAQQRQHSQFDEADGSWLVEETRDDVDAAAMACRTSARRPGPRTRLGVSHASGPPAEHRMSPRDARGRSDTPGLAQVAAAARRGRGGAAEPGSLGGTVAAIAESMHAAMEHEAERLGVAPDELDVAVARPARRRAAEQAYTALVSSAVAQARSGTTSTHRAARNHDDWADAMPKSRRAAEQALGDATSGGGCVGGGAAAAPAMSIADDDEADGWSVYTPSEAGAETEANARVHPAQAREGAPQPERGPSPATSDALSQRSCAASAAFPTPPGPEAAGTLLAPRTGHVDPEDHDADSASDDDSDGDGDGGGGGGSSSSADPAAAADEEAALLLAAGMLREDGRSPAPAADTAQQARDEAIIHDGSVGTGEGSDSDSVPLGASLDAELLALLREASAARRPMETRRTDIISKEMFRGSGGGGGAAGVYAGGAVTRTRTNKTLYVTAIPSGVTMDMVEDLFKGEPGFLGLRPVRRMCFVDFEDARYATSAMRKHQGHAFGGKGSGIAVDFDKDSTKKRDHNAEKQRLQRMMREQLMATDSYACVVCGDVVLNLEPGHDLEALPRRSTDGATAVSETTTLRRLRVCRVPRRLLKRGGDVAEWQYPVACPNCNVLLGYRAAELGTPSPWLYLHDGAVKLAQRARVATTTHDVEEAGTGVLAPAGAASVADQAGAVVVLPADDEGAEAVEAQASLPQSALAAAAAGVQSGDGDLPSEEEPSAKRGRAGPEP</sequence>
<evidence type="ECO:0000256" key="2">
    <source>
        <dbReference type="PROSITE-ProRule" id="PRU00176"/>
    </source>
</evidence>
<feature type="region of interest" description="Disordered" evidence="3">
    <location>
        <begin position="1520"/>
        <end position="1587"/>
    </location>
</feature>
<organism evidence="6 7">
    <name type="scientific">Cafeteria roenbergensis</name>
    <name type="common">Marine flagellate</name>
    <dbReference type="NCBI Taxonomy" id="33653"/>
    <lineage>
        <taxon>Eukaryota</taxon>
        <taxon>Sar</taxon>
        <taxon>Stramenopiles</taxon>
        <taxon>Bigyra</taxon>
        <taxon>Opalozoa</taxon>
        <taxon>Bicosoecida</taxon>
        <taxon>Cafeteriaceae</taxon>
        <taxon>Cafeteria</taxon>
    </lineage>
</organism>
<dbReference type="InterPro" id="IPR012677">
    <property type="entry name" value="Nucleotide-bd_a/b_plait_sf"/>
</dbReference>
<dbReference type="EMBL" id="VLTO01000020">
    <property type="protein sequence ID" value="KAA0174684.1"/>
    <property type="molecule type" value="Genomic_DNA"/>
</dbReference>
<evidence type="ECO:0000313" key="7">
    <source>
        <dbReference type="Proteomes" id="UP000322899"/>
    </source>
</evidence>
<keyword evidence="1 2" id="KW-0694">RNA-binding</keyword>
<dbReference type="InterPro" id="IPR001683">
    <property type="entry name" value="PX_dom"/>
</dbReference>
<dbReference type="GO" id="GO:0035091">
    <property type="term" value="F:phosphatidylinositol binding"/>
    <property type="evidence" value="ECO:0007669"/>
    <property type="project" value="InterPro"/>
</dbReference>
<dbReference type="PANTHER" id="PTHR10501">
    <property type="entry name" value="U1 SMALL NUCLEAR RIBONUCLEOPROTEIN A/U2 SMALL NUCLEAR RIBONUCLEOPROTEIN B"/>
    <property type="match status" value="1"/>
</dbReference>
<feature type="compositionally biased region" description="Acidic residues" evidence="3">
    <location>
        <begin position="1080"/>
        <end position="1099"/>
    </location>
</feature>
<dbReference type="PROSITE" id="PS50102">
    <property type="entry name" value="RRM"/>
    <property type="match status" value="1"/>
</dbReference>
<proteinExistence type="predicted"/>
<feature type="region of interest" description="Disordered" evidence="3">
    <location>
        <begin position="2308"/>
        <end position="2339"/>
    </location>
</feature>
<feature type="region of interest" description="Disordered" evidence="3">
    <location>
        <begin position="1765"/>
        <end position="1805"/>
    </location>
</feature>
<dbReference type="InterPro" id="IPR036871">
    <property type="entry name" value="PX_dom_sf"/>
</dbReference>
<dbReference type="SUPFAM" id="SSF54928">
    <property type="entry name" value="RNA-binding domain, RBD"/>
    <property type="match status" value="1"/>
</dbReference>
<evidence type="ECO:0000313" key="6">
    <source>
        <dbReference type="EMBL" id="KAA0174684.1"/>
    </source>
</evidence>
<dbReference type="SMART" id="SM00360">
    <property type="entry name" value="RRM"/>
    <property type="match status" value="1"/>
</dbReference>
<feature type="domain" description="RRM" evidence="4">
    <location>
        <begin position="2052"/>
        <end position="2124"/>
    </location>
</feature>
<dbReference type="Gene3D" id="3.30.70.330">
    <property type="match status" value="1"/>
</dbReference>
<dbReference type="Pfam" id="PF00076">
    <property type="entry name" value="RRM_1"/>
    <property type="match status" value="1"/>
</dbReference>
<dbReference type="Gene3D" id="3.30.1520.10">
    <property type="entry name" value="Phox-like domain"/>
    <property type="match status" value="1"/>
</dbReference>
<feature type="region of interest" description="Disordered" evidence="3">
    <location>
        <begin position="186"/>
        <end position="250"/>
    </location>
</feature>
<dbReference type="InterPro" id="IPR035979">
    <property type="entry name" value="RBD_domain_sf"/>
</dbReference>
<dbReference type="GO" id="GO:0003723">
    <property type="term" value="F:RNA binding"/>
    <property type="evidence" value="ECO:0007669"/>
    <property type="project" value="UniProtKB-UniRule"/>
</dbReference>
<feature type="region of interest" description="Disordered" evidence="3">
    <location>
        <begin position="374"/>
        <end position="400"/>
    </location>
</feature>
<protein>
    <recommendedName>
        <fullName evidence="8">PX domain-containing protein</fullName>
    </recommendedName>
</protein>
<dbReference type="Pfam" id="PF00787">
    <property type="entry name" value="PX"/>
    <property type="match status" value="1"/>
</dbReference>
<feature type="region of interest" description="Disordered" evidence="3">
    <location>
        <begin position="686"/>
        <end position="732"/>
    </location>
</feature>
<feature type="region of interest" description="Disordered" evidence="3">
    <location>
        <begin position="1836"/>
        <end position="1937"/>
    </location>
</feature>
<evidence type="ECO:0000259" key="5">
    <source>
        <dbReference type="PROSITE" id="PS50195"/>
    </source>
</evidence>
<evidence type="ECO:0000259" key="4">
    <source>
        <dbReference type="PROSITE" id="PS50102"/>
    </source>
</evidence>
<dbReference type="OrthoDB" id="431169at2759"/>
<accession>A0A5A8EBW4</accession>
<feature type="region of interest" description="Disordered" evidence="3">
    <location>
        <begin position="1649"/>
        <end position="1685"/>
    </location>
</feature>
<evidence type="ECO:0000256" key="1">
    <source>
        <dbReference type="ARBA" id="ARBA00022884"/>
    </source>
</evidence>
<reference evidence="6 7" key="1">
    <citation type="submission" date="2019-07" db="EMBL/GenBank/DDBJ databases">
        <title>Genomes of Cafeteria roenbergensis.</title>
        <authorList>
            <person name="Fischer M.G."/>
            <person name="Hackl T."/>
            <person name="Roman M."/>
        </authorList>
    </citation>
    <scope>NUCLEOTIDE SEQUENCE [LARGE SCALE GENOMIC DNA]</scope>
    <source>
        <strain evidence="6 7">E4-10P</strain>
    </source>
</reference>
<dbReference type="InterPro" id="IPR000504">
    <property type="entry name" value="RRM_dom"/>
</dbReference>
<feature type="compositionally biased region" description="Acidic residues" evidence="3">
    <location>
        <begin position="1904"/>
        <end position="1920"/>
    </location>
</feature>
<dbReference type="SUPFAM" id="SSF64268">
    <property type="entry name" value="PX domain"/>
    <property type="match status" value="1"/>
</dbReference>
<feature type="compositionally biased region" description="Gly residues" evidence="3">
    <location>
        <begin position="1029"/>
        <end position="1041"/>
    </location>
</feature>
<feature type="compositionally biased region" description="Low complexity" evidence="3">
    <location>
        <begin position="203"/>
        <end position="216"/>
    </location>
</feature>
<feature type="compositionally biased region" description="Basic and acidic residues" evidence="3">
    <location>
        <begin position="1670"/>
        <end position="1683"/>
    </location>
</feature>
<dbReference type="InterPro" id="IPR057965">
    <property type="entry name" value="STEEP1_dom"/>
</dbReference>
<feature type="region of interest" description="Disordered" evidence="3">
    <location>
        <begin position="780"/>
        <end position="808"/>
    </location>
</feature>
<feature type="region of interest" description="Disordered" evidence="3">
    <location>
        <begin position="137"/>
        <end position="164"/>
    </location>
</feature>